<dbReference type="AlphaFoldDB" id="A0A380TPJ2"/>
<dbReference type="Pfam" id="PF04993">
    <property type="entry name" value="TfoX_N"/>
    <property type="match status" value="1"/>
</dbReference>
<dbReference type="OrthoDB" id="4225809at2"/>
<dbReference type="PANTHER" id="PTHR36121:SF1">
    <property type="entry name" value="PROTEIN SXY"/>
    <property type="match status" value="1"/>
</dbReference>
<sequence length="224" mass="25700">MVFLKDNTDTINHLLTTILKKEIVIKPLFIGNGIFYDDLMFGIYVNQLFHLKAEGKLAEILIKHGAIPWIYMPKKQNQTGSTYYQLPDSIYENPELLKKFILLSIKQIHSKKVNAELAKKNRIRELPNLTVKHERALSKIGIYTVAELKACGAINAFIQVKKSGKEVNIAWFWSILAALENKHSNVLTQEERKTAFDQLNAALAKEKMRSIRQEALFNHLADRP</sequence>
<name>A0A380TPJ2_9PAST</name>
<dbReference type="SUPFAM" id="SSF159894">
    <property type="entry name" value="YgaC/TfoX-N like"/>
    <property type="match status" value="1"/>
</dbReference>
<evidence type="ECO:0000313" key="3">
    <source>
        <dbReference type="EMBL" id="SUT88755.1"/>
    </source>
</evidence>
<evidence type="ECO:0000259" key="2">
    <source>
        <dbReference type="Pfam" id="PF04994"/>
    </source>
</evidence>
<accession>A0A380TPJ2</accession>
<keyword evidence="4" id="KW-1185">Reference proteome</keyword>
<reference evidence="3 4" key="1">
    <citation type="submission" date="2018-06" db="EMBL/GenBank/DDBJ databases">
        <authorList>
            <consortium name="Pathogen Informatics"/>
            <person name="Doyle S."/>
        </authorList>
    </citation>
    <scope>NUCLEOTIDE SEQUENCE [LARGE SCALE GENOMIC DNA]</scope>
    <source>
        <strain evidence="3 4">NCTC10801</strain>
    </source>
</reference>
<dbReference type="GO" id="GO:0030420">
    <property type="term" value="P:establishment of competence for transformation"/>
    <property type="evidence" value="ECO:0007669"/>
    <property type="project" value="InterPro"/>
</dbReference>
<dbReference type="Proteomes" id="UP000254649">
    <property type="component" value="Unassembled WGS sequence"/>
</dbReference>
<proteinExistence type="predicted"/>
<feature type="domain" description="TfoX N-terminal" evidence="1">
    <location>
        <begin position="22"/>
        <end position="107"/>
    </location>
</feature>
<dbReference type="PANTHER" id="PTHR36121">
    <property type="entry name" value="PROTEIN SXY"/>
    <property type="match status" value="1"/>
</dbReference>
<dbReference type="InterPro" id="IPR007077">
    <property type="entry name" value="TfoX_C"/>
</dbReference>
<dbReference type="Gene3D" id="1.10.150.20">
    <property type="entry name" value="5' to 3' exonuclease, C-terminal subdomain"/>
    <property type="match status" value="1"/>
</dbReference>
<dbReference type="Gene3D" id="3.30.1460.30">
    <property type="entry name" value="YgaC/TfoX-N like chaperone"/>
    <property type="match status" value="1"/>
</dbReference>
<dbReference type="InterPro" id="IPR007076">
    <property type="entry name" value="TfoX_N"/>
</dbReference>
<protein>
    <submittedName>
        <fullName evidence="3">Competence-specific genes regulator</fullName>
    </submittedName>
</protein>
<dbReference type="Pfam" id="PF04994">
    <property type="entry name" value="TfoX_C"/>
    <property type="match status" value="1"/>
</dbReference>
<dbReference type="PIRSF" id="PIRSF028788">
    <property type="entry name" value="TfoX_Sxy"/>
    <property type="match status" value="1"/>
</dbReference>
<evidence type="ECO:0000313" key="4">
    <source>
        <dbReference type="Proteomes" id="UP000254649"/>
    </source>
</evidence>
<feature type="domain" description="TfoX C-terminal" evidence="2">
    <location>
        <begin position="120"/>
        <end position="194"/>
    </location>
</feature>
<organism evidence="3 4">
    <name type="scientific">[Actinobacillus] rossii</name>
    <dbReference type="NCBI Taxonomy" id="123820"/>
    <lineage>
        <taxon>Bacteria</taxon>
        <taxon>Pseudomonadati</taxon>
        <taxon>Pseudomonadota</taxon>
        <taxon>Gammaproteobacteria</taxon>
        <taxon>Pasteurellales</taxon>
        <taxon>Pasteurellaceae</taxon>
    </lineage>
</organism>
<dbReference type="InterPro" id="IPR026256">
    <property type="entry name" value="TfoX-like_gammaprotbact"/>
</dbReference>
<gene>
    <name evidence="3" type="primary">sxy</name>
    <name evidence="3" type="ORF">NCTC10801_00618</name>
</gene>
<evidence type="ECO:0000259" key="1">
    <source>
        <dbReference type="Pfam" id="PF04993"/>
    </source>
</evidence>
<dbReference type="EMBL" id="UFRQ01000003">
    <property type="protein sequence ID" value="SUT88755.1"/>
    <property type="molecule type" value="Genomic_DNA"/>
</dbReference>
<dbReference type="InterPro" id="IPR047525">
    <property type="entry name" value="TfoX-like"/>
</dbReference>